<evidence type="ECO:0000313" key="4">
    <source>
        <dbReference type="Proteomes" id="UP000320390"/>
    </source>
</evidence>
<evidence type="ECO:0000256" key="2">
    <source>
        <dbReference type="SAM" id="MobiDB-lite"/>
    </source>
</evidence>
<dbReference type="Proteomes" id="UP000320390">
    <property type="component" value="Chromosome"/>
</dbReference>
<dbReference type="InterPro" id="IPR013784">
    <property type="entry name" value="Carb-bd-like_fold"/>
</dbReference>
<dbReference type="SUPFAM" id="SSF49452">
    <property type="entry name" value="Starch-binding domain-like"/>
    <property type="match status" value="5"/>
</dbReference>
<evidence type="ECO:0000256" key="1">
    <source>
        <dbReference type="ARBA" id="ARBA00022729"/>
    </source>
</evidence>
<accession>A0A518EX18</accession>
<protein>
    <submittedName>
        <fullName evidence="3">Nickel uptake substrate-specific transmembrane region</fullName>
    </submittedName>
</protein>
<keyword evidence="3" id="KW-0472">Membrane</keyword>
<organism evidence="3 4">
    <name type="scientific">Saltatorellus ferox</name>
    <dbReference type="NCBI Taxonomy" id="2528018"/>
    <lineage>
        <taxon>Bacteria</taxon>
        <taxon>Pseudomonadati</taxon>
        <taxon>Planctomycetota</taxon>
        <taxon>Planctomycetia</taxon>
        <taxon>Planctomycetia incertae sedis</taxon>
        <taxon>Saltatorellus</taxon>
    </lineage>
</organism>
<dbReference type="InterPro" id="IPR051417">
    <property type="entry name" value="SDr/BOS_complex"/>
</dbReference>
<dbReference type="PANTHER" id="PTHR23303:SF14">
    <property type="entry name" value="BOS COMPLEX SUBUNIT NOMO1-RELATED"/>
    <property type="match status" value="1"/>
</dbReference>
<gene>
    <name evidence="3" type="ORF">Poly30_41820</name>
</gene>
<keyword evidence="4" id="KW-1185">Reference proteome</keyword>
<keyword evidence="1" id="KW-0732">Signal</keyword>
<reference evidence="3 4" key="1">
    <citation type="submission" date="2019-02" db="EMBL/GenBank/DDBJ databases">
        <title>Deep-cultivation of Planctomycetes and their phenomic and genomic characterization uncovers novel biology.</title>
        <authorList>
            <person name="Wiegand S."/>
            <person name="Jogler M."/>
            <person name="Boedeker C."/>
            <person name="Pinto D."/>
            <person name="Vollmers J."/>
            <person name="Rivas-Marin E."/>
            <person name="Kohn T."/>
            <person name="Peeters S.H."/>
            <person name="Heuer A."/>
            <person name="Rast P."/>
            <person name="Oberbeckmann S."/>
            <person name="Bunk B."/>
            <person name="Jeske O."/>
            <person name="Meyerdierks A."/>
            <person name="Storesund J.E."/>
            <person name="Kallscheuer N."/>
            <person name="Luecker S."/>
            <person name="Lage O.M."/>
            <person name="Pohl T."/>
            <person name="Merkel B.J."/>
            <person name="Hornburger P."/>
            <person name="Mueller R.-W."/>
            <person name="Bruemmer F."/>
            <person name="Labrenz M."/>
            <person name="Spormann A.M."/>
            <person name="Op den Camp H."/>
            <person name="Overmann J."/>
            <person name="Amann R."/>
            <person name="Jetten M.S.M."/>
            <person name="Mascher T."/>
            <person name="Medema M.H."/>
            <person name="Devos D.P."/>
            <person name="Kaster A.-K."/>
            <person name="Ovreas L."/>
            <person name="Rohde M."/>
            <person name="Galperin M.Y."/>
            <person name="Jogler C."/>
        </authorList>
    </citation>
    <scope>NUCLEOTIDE SEQUENCE [LARGE SCALE GENOMIC DNA]</scope>
    <source>
        <strain evidence="3 4">Poly30</strain>
    </source>
</reference>
<dbReference type="Pfam" id="PF13620">
    <property type="entry name" value="CarboxypepD_reg"/>
    <property type="match status" value="3"/>
</dbReference>
<dbReference type="GO" id="GO:0030246">
    <property type="term" value="F:carbohydrate binding"/>
    <property type="evidence" value="ECO:0007669"/>
    <property type="project" value="InterPro"/>
</dbReference>
<dbReference type="Gene3D" id="2.60.40.1120">
    <property type="entry name" value="Carboxypeptidase-like, regulatory domain"/>
    <property type="match status" value="4"/>
</dbReference>
<feature type="region of interest" description="Disordered" evidence="2">
    <location>
        <begin position="29"/>
        <end position="72"/>
    </location>
</feature>
<dbReference type="PANTHER" id="PTHR23303">
    <property type="entry name" value="CARBOXYPEPTIDASE REGULATORY REGION-CONTAINING"/>
    <property type="match status" value="1"/>
</dbReference>
<keyword evidence="3" id="KW-0812">Transmembrane</keyword>
<name>A0A518EX18_9BACT</name>
<dbReference type="AlphaFoldDB" id="A0A518EX18"/>
<dbReference type="OrthoDB" id="285793at2"/>
<evidence type="ECO:0000313" key="3">
    <source>
        <dbReference type="EMBL" id="QDV08629.1"/>
    </source>
</evidence>
<dbReference type="RefSeq" id="WP_145201636.1">
    <property type="nucleotide sequence ID" value="NZ_CP036434.1"/>
</dbReference>
<proteinExistence type="predicted"/>
<sequence length="1161" mass="122735">MKSKLFALLTVAALGVLALWYITRAPGAEPRADPGVAGEGSPNAGAAKDDEQPEVAELSAPVAPEGPSRESIAEVEALAETDGAEAALPTWDVEDTLWIEATVVLPEGTPNDEQAFVLAASEPMQRALALGDAGPFAALRDGREPRRIPGVLAAAQVGEEGTVRLALPPGTGEAWISVGGSYLYSLEPYHLVDVNSANPLTLRPALGARITGAVLTQDGRTGAEGVTVSLDWSLNSRLQLGSPNAGSLGRSTESKEQGRFDLFALPTGRPLAIQTRSDTFARSFSDDLQLTPGESRSVTLTLATGGTVHGRVVNEKGEPVPGTTVTALGREFFGNPTEDLREAETGEDGRFELAGVTPGKVWVRAEHDDYQGKLGKPFDLGASERFHAEDIVLDRGLVLSGKVAFPDGRPVSGAMVKADPDLGENAAGSPVDPRSFAGAGNDARTDETGAFEIAGLGEGPWAVTVEYDAKEGAQPEEPGRWTAFQSLVHAPAANLEFTLNPPVRFRGSVLNSAGEPLTSFEVKGERSGSQWYMPPSETRTRTFEPEDGRFVFADLRSGDWTFTVEAEGMARSEKARVTLPSTEESTFTLFAPIRLAGRVVDPNGLPVPGAEIAKELEGQESIQAMQGLGDWPSTHSDGEGLFALENIAPGAGSIVAKKDGWAASEGHAYELAEGEAREEIVLVMRRGGTISGEVFGADGEPAAGCVLILQMPTLEERRFANADGNGRFEEAGLTPGTWQVQAFPGIQSLQPEDGGALDQTALMMALKMTTVKLEDEAKEHVVLGSPPALPVRVHGTVSLAGEPVGDLIISFMTAEGGGLEGLKIGKTAKDGSYELVLDEPGDYLMTVQSPGAAGMQNSVEFRRRIPEAESHELDVSMPMGRIAGRVIGPDGAPSANTRVTLSMQSGQVFGTVMGGQYNETRTDKDGRYEILFVRPGAYAVAAGGSYLGGLLGDQSSPGREVKTLTVSEDSSATLDFELEAPGELHGVVRDAAGKPAAEASIFLRDENGRLLELFSFQATNASGAFEYDGLAPGEYTLTARAEGMASTTDTPLRIRSGEVTETSITVDTGTMLLVSLQDKTGADIRSRVSVRDEHDHEVNGMLSLNELMARISGGVDGKEQRVGPLPPGTYEVSCVAEDGRTATRRVRLTGKPEKKLRLRLE</sequence>
<dbReference type="EMBL" id="CP036434">
    <property type="protein sequence ID" value="QDV08629.1"/>
    <property type="molecule type" value="Genomic_DNA"/>
</dbReference>